<evidence type="ECO:0000256" key="1">
    <source>
        <dbReference type="SAM" id="MobiDB-lite"/>
    </source>
</evidence>
<feature type="region of interest" description="Disordered" evidence="1">
    <location>
        <begin position="253"/>
        <end position="312"/>
    </location>
</feature>
<feature type="region of interest" description="Disordered" evidence="1">
    <location>
        <begin position="83"/>
        <end position="106"/>
    </location>
</feature>
<gene>
    <name evidence="2" type="ORF">AVDCRST_MAG85-471</name>
</gene>
<feature type="region of interest" description="Disordered" evidence="1">
    <location>
        <begin position="1"/>
        <end position="30"/>
    </location>
</feature>
<feature type="compositionally biased region" description="Basic and acidic residues" evidence="1">
    <location>
        <begin position="42"/>
        <end position="54"/>
    </location>
</feature>
<organism evidence="2">
    <name type="scientific">uncultured Solirubrobacteraceae bacterium</name>
    <dbReference type="NCBI Taxonomy" id="1162706"/>
    <lineage>
        <taxon>Bacteria</taxon>
        <taxon>Bacillati</taxon>
        <taxon>Actinomycetota</taxon>
        <taxon>Thermoleophilia</taxon>
        <taxon>Solirubrobacterales</taxon>
        <taxon>Solirubrobacteraceae</taxon>
        <taxon>environmental samples</taxon>
    </lineage>
</organism>
<protein>
    <submittedName>
        <fullName evidence="2">Twin-arginine translocation protein TatC</fullName>
    </submittedName>
</protein>
<sequence length="354" mass="37661">GDSHSPPGLARRAAEPHRSSGRAALAPDRVRARAGRVLRVHVLAERGRPPDRQRPVAGHAAAQQRQDLAGSARADVAVGALQRAQVPGGRRSGRTAAGGQRAPGERDAVGVRAGGLFAGCARVGGRAAGIAGGGAGDPDEPRAKSGDAGRCRALHDDVHGRLLGRTAARVTDHPVPGLRVHPAGVRSGRAKGRVAADDDGPVPLRLGRGVRVLRRAAQSRRLPAELQRRRLRHPRPGTRLLQVRDHVRGFDWAPVPDPGRGHRDHAHGHRDAEAAPRAVALRPPRPGGARRRRDADPRPRHHAPRAGTALPAFRGQYPGRYVAEQGQPARFPLGRGLRGRLGRLGRPSCFGRRL</sequence>
<feature type="non-terminal residue" evidence="2">
    <location>
        <position position="354"/>
    </location>
</feature>
<proteinExistence type="predicted"/>
<feature type="region of interest" description="Disordered" evidence="1">
    <location>
        <begin position="42"/>
        <end position="71"/>
    </location>
</feature>
<reference evidence="2" key="1">
    <citation type="submission" date="2020-02" db="EMBL/GenBank/DDBJ databases">
        <authorList>
            <person name="Meier V. D."/>
        </authorList>
    </citation>
    <scope>NUCLEOTIDE SEQUENCE</scope>
    <source>
        <strain evidence="2">AVDCRST_MAG85</strain>
    </source>
</reference>
<dbReference type="EMBL" id="CADCVT010000051">
    <property type="protein sequence ID" value="CAA9477935.1"/>
    <property type="molecule type" value="Genomic_DNA"/>
</dbReference>
<feature type="non-terminal residue" evidence="2">
    <location>
        <position position="1"/>
    </location>
</feature>
<evidence type="ECO:0000313" key="2">
    <source>
        <dbReference type="EMBL" id="CAA9477935.1"/>
    </source>
</evidence>
<accession>A0A6J4RXQ1</accession>
<name>A0A6J4RXQ1_9ACTN</name>
<dbReference type="AlphaFoldDB" id="A0A6J4RXQ1"/>
<feature type="region of interest" description="Disordered" evidence="1">
    <location>
        <begin position="174"/>
        <end position="200"/>
    </location>
</feature>